<evidence type="ECO:0000313" key="2">
    <source>
        <dbReference type="EMBL" id="SDM24602.1"/>
    </source>
</evidence>
<dbReference type="Pfam" id="PF08818">
    <property type="entry name" value="DUF1801"/>
    <property type="match status" value="1"/>
</dbReference>
<accession>A0A1G9RMX5</accession>
<proteinExistence type="predicted"/>
<dbReference type="Proteomes" id="UP000198901">
    <property type="component" value="Unassembled WGS sequence"/>
</dbReference>
<reference evidence="2 3" key="1">
    <citation type="submission" date="2016-10" db="EMBL/GenBank/DDBJ databases">
        <authorList>
            <person name="de Groot N.N."/>
        </authorList>
    </citation>
    <scope>NUCLEOTIDE SEQUENCE [LARGE SCALE GENOMIC DNA]</scope>
    <source>
        <strain evidence="2 3">DSM 21668</strain>
    </source>
</reference>
<feature type="domain" description="YdhG-like" evidence="1">
    <location>
        <begin position="15"/>
        <end position="112"/>
    </location>
</feature>
<dbReference type="InterPro" id="IPR016786">
    <property type="entry name" value="YdeI_bac"/>
</dbReference>
<dbReference type="EMBL" id="FNGS01000005">
    <property type="protein sequence ID" value="SDM24602.1"/>
    <property type="molecule type" value="Genomic_DNA"/>
</dbReference>
<dbReference type="STRING" id="563176.SAMN04488090_2964"/>
<organism evidence="2 3">
    <name type="scientific">Siphonobacter aquaeclarae</name>
    <dbReference type="NCBI Taxonomy" id="563176"/>
    <lineage>
        <taxon>Bacteria</taxon>
        <taxon>Pseudomonadati</taxon>
        <taxon>Bacteroidota</taxon>
        <taxon>Cytophagia</taxon>
        <taxon>Cytophagales</taxon>
        <taxon>Cytophagaceae</taxon>
        <taxon>Siphonobacter</taxon>
    </lineage>
</organism>
<dbReference type="InterPro" id="IPR014922">
    <property type="entry name" value="YdhG-like"/>
</dbReference>
<name>A0A1G9RMX5_9BACT</name>
<dbReference type="AlphaFoldDB" id="A0A1G9RMX5"/>
<keyword evidence="3" id="KW-1185">Reference proteome</keyword>
<dbReference type="Pfam" id="PF13376">
    <property type="entry name" value="OmdA"/>
    <property type="match status" value="1"/>
</dbReference>
<sequence length="193" mass="22102">MNPKTEFYFVGTEKWEKEVRQLRKIILDCGLDEAPKWGVACYMYQQKNVVLIHDFKDYCAILFPKGALLADPEGLLIQQTENVQAARQMRFTSLKQIIDLEATIKAYVYEAIEVERAGLKVEMKTTADFHVAEEFQQKLDASPQLKAAFESLTPGRQKGYLLYFGAAKQAKTREARVEKYIPQILDGKGLEDE</sequence>
<dbReference type="SUPFAM" id="SSF159888">
    <property type="entry name" value="YdhG-like"/>
    <property type="match status" value="1"/>
</dbReference>
<gene>
    <name evidence="2" type="ORF">SAMN04488090_2964</name>
</gene>
<dbReference type="OrthoDB" id="9800461at2"/>
<evidence type="ECO:0000313" key="3">
    <source>
        <dbReference type="Proteomes" id="UP000198901"/>
    </source>
</evidence>
<dbReference type="PIRSF" id="PIRSF021308">
    <property type="entry name" value="UCP021308"/>
    <property type="match status" value="1"/>
</dbReference>
<dbReference type="RefSeq" id="WP_093203723.1">
    <property type="nucleotide sequence ID" value="NZ_FNGS01000005.1"/>
</dbReference>
<evidence type="ECO:0000259" key="1">
    <source>
        <dbReference type="Pfam" id="PF08818"/>
    </source>
</evidence>
<protein>
    <submittedName>
        <fullName evidence="2">Uncharacterized conserved protein YdeI, YjbR/CyaY-like superfamily, DUF1801 family</fullName>
    </submittedName>
</protein>